<accession>A0ABR1JMZ5</accession>
<gene>
    <name evidence="2" type="ORF">VKT23_005780</name>
    <name evidence="1" type="ORF">VKT23_007181</name>
</gene>
<reference evidence="1 3" key="1">
    <citation type="submission" date="2024-01" db="EMBL/GenBank/DDBJ databases">
        <title>A draft genome for the cacao thread blight pathogen Marasmiellus scandens.</title>
        <authorList>
            <person name="Baruah I.K."/>
            <person name="Leung J."/>
            <person name="Bukari Y."/>
            <person name="Amoako-Attah I."/>
            <person name="Meinhardt L.W."/>
            <person name="Bailey B.A."/>
            <person name="Cohen S.P."/>
        </authorList>
    </citation>
    <scope>NUCLEOTIDE SEQUENCE [LARGE SCALE GENOMIC DNA]</scope>
    <source>
        <strain evidence="1 3">GH-19</strain>
    </source>
</reference>
<organism evidence="1 3">
    <name type="scientific">Marasmiellus scandens</name>
    <dbReference type="NCBI Taxonomy" id="2682957"/>
    <lineage>
        <taxon>Eukaryota</taxon>
        <taxon>Fungi</taxon>
        <taxon>Dikarya</taxon>
        <taxon>Basidiomycota</taxon>
        <taxon>Agaricomycotina</taxon>
        <taxon>Agaricomycetes</taxon>
        <taxon>Agaricomycetidae</taxon>
        <taxon>Agaricales</taxon>
        <taxon>Marasmiineae</taxon>
        <taxon>Omphalotaceae</taxon>
        <taxon>Marasmiellus</taxon>
    </lineage>
</organism>
<evidence type="ECO:0008006" key="4">
    <source>
        <dbReference type="Google" id="ProtNLM"/>
    </source>
</evidence>
<dbReference type="Proteomes" id="UP001498398">
    <property type="component" value="Unassembled WGS sequence"/>
</dbReference>
<comment type="caution">
    <text evidence="1">The sequence shown here is derived from an EMBL/GenBank/DDBJ whole genome shotgun (WGS) entry which is preliminary data.</text>
</comment>
<keyword evidence="3" id="KW-1185">Reference proteome</keyword>
<dbReference type="EMBL" id="JBANRG010000009">
    <property type="protein sequence ID" value="KAK7463845.1"/>
    <property type="molecule type" value="Genomic_DNA"/>
</dbReference>
<protein>
    <recommendedName>
        <fullName evidence="4">Clathrin light chain</fullName>
    </recommendedName>
</protein>
<evidence type="ECO:0000313" key="2">
    <source>
        <dbReference type="EMBL" id="KAK7465809.1"/>
    </source>
</evidence>
<dbReference type="EMBL" id="JBANRG010000006">
    <property type="protein sequence ID" value="KAK7465809.1"/>
    <property type="molecule type" value="Genomic_DNA"/>
</dbReference>
<evidence type="ECO:0000313" key="3">
    <source>
        <dbReference type="Proteomes" id="UP001498398"/>
    </source>
</evidence>
<evidence type="ECO:0000313" key="1">
    <source>
        <dbReference type="EMBL" id="KAK7463845.1"/>
    </source>
</evidence>
<name>A0ABR1JMZ5_9AGAR</name>
<sequence>MSVSSQSSRPEPDYMPEGDKVLLEEYNNQLAKILALEDVDITPPLSLDNLSQWRAEQNAKYEAVRHEREELVKKFWEWRERHKEFISMYSTQNQWLVLTSTFRSSLRVD</sequence>
<proteinExistence type="predicted"/>